<evidence type="ECO:0000256" key="1">
    <source>
        <dbReference type="SAM" id="Coils"/>
    </source>
</evidence>
<proteinExistence type="predicted"/>
<feature type="coiled-coil region" evidence="1">
    <location>
        <begin position="36"/>
        <end position="203"/>
    </location>
</feature>
<protein>
    <recommendedName>
        <fullName evidence="5">Leucine-, glutamate- and lysine-rich protein 1</fullName>
    </recommendedName>
</protein>
<feature type="compositionally biased region" description="Basic and acidic residues" evidence="2">
    <location>
        <begin position="624"/>
        <end position="641"/>
    </location>
</feature>
<dbReference type="EMBL" id="JAZGQO010000010">
    <property type="protein sequence ID" value="KAK6177317.1"/>
    <property type="molecule type" value="Genomic_DNA"/>
</dbReference>
<feature type="compositionally biased region" description="Basic residues" evidence="2">
    <location>
        <begin position="671"/>
        <end position="683"/>
    </location>
</feature>
<evidence type="ECO:0000313" key="3">
    <source>
        <dbReference type="EMBL" id="KAK6177317.1"/>
    </source>
</evidence>
<reference evidence="3 4" key="1">
    <citation type="submission" date="2024-01" db="EMBL/GenBank/DDBJ databases">
        <title>The genome of the rayed Mediterranean limpet Patella caerulea (Linnaeus, 1758).</title>
        <authorList>
            <person name="Anh-Thu Weber A."/>
            <person name="Halstead-Nussloch G."/>
        </authorList>
    </citation>
    <scope>NUCLEOTIDE SEQUENCE [LARGE SCALE GENOMIC DNA]</scope>
    <source>
        <strain evidence="3">AATW-2023a</strain>
        <tissue evidence="3">Whole specimen</tissue>
    </source>
</reference>
<feature type="coiled-coil region" evidence="1">
    <location>
        <begin position="492"/>
        <end position="574"/>
    </location>
</feature>
<gene>
    <name evidence="3" type="ORF">SNE40_015441</name>
</gene>
<accession>A0AAN8JHD1</accession>
<name>A0AAN8JHD1_PATCE</name>
<dbReference type="Proteomes" id="UP001347796">
    <property type="component" value="Unassembled WGS sequence"/>
</dbReference>
<feature type="coiled-coil region" evidence="1">
    <location>
        <begin position="228"/>
        <end position="396"/>
    </location>
</feature>
<dbReference type="InterPro" id="IPR038799">
    <property type="entry name" value="LEKR1"/>
</dbReference>
<dbReference type="AlphaFoldDB" id="A0AAN8JHD1"/>
<keyword evidence="1" id="KW-0175">Coiled coil</keyword>
<keyword evidence="4" id="KW-1185">Reference proteome</keyword>
<sequence>MSETEKLERFTPQHPLPEEINKMSRDETVCHFCGVSYLIHNEIKKLEERLKATEKELEHYKGSVEREKELKIELEELKSAKSELEQALKYKESEISSFDVNLKCEKDLTEQLNKQNTEIKTLLNNSKNQCAKYEDVLKQMPAILNEIKQQKSDIEEVRKFLLQREKQTEDELKKLMIDLTSRITEQQIDNESLRSKLQCVEMEKMMMSQSTASLTSRLKSQETDVERLKSLQTEYETLTTRLSDLQHAHNKLEEEISSLSAQYRTISLECQQYKDQIKSKSEERNNLLQHQKQKDQQTQDTINRLQNELKEKETGLCKVHDELKKLESKYHEQQRKEAEMSEKSAVSINETQQLRDQLTRVKQDSDALKAERELMISAHQNRIEDLRESFKKKMAEMDKWPEKMDAAIKQEKVKHEQGLKMLEDKLKENFVMELQIEKEKYKELMSKYQTVSKDKESRLKGELSEIENKYSSEISQLKKQIIDVRRASTEREEELKREITSLKDIIRDLENRLGKLNADLGDSKNIAELKTQLRHTKSELEDTITDMNKMAENLKNSKQEIQFLQDTVRKECEERFELTEALSDARQELLQLKKPAGGYSAAGRRSSLSTPPKRGSISSITSHSDIHITEHIKSSPDESNKDISSSNLNLGYKGDVAKPSGKLQGGSVAQNRRRIANILGKKS</sequence>
<dbReference type="PANTHER" id="PTHR34251">
    <property type="entry name" value="LEUCINE-, GLUTAMATE- AND LYSINE-RICH PROTEIN 1"/>
    <property type="match status" value="1"/>
</dbReference>
<dbReference type="PANTHER" id="PTHR34251:SF1">
    <property type="entry name" value="LEUCINE, GLUTAMATE AND LYSINE RICH 1"/>
    <property type="match status" value="1"/>
</dbReference>
<feature type="region of interest" description="Disordered" evidence="2">
    <location>
        <begin position="596"/>
        <end position="683"/>
    </location>
</feature>
<evidence type="ECO:0008006" key="5">
    <source>
        <dbReference type="Google" id="ProtNLM"/>
    </source>
</evidence>
<comment type="caution">
    <text evidence="3">The sequence shown here is derived from an EMBL/GenBank/DDBJ whole genome shotgun (WGS) entry which is preliminary data.</text>
</comment>
<evidence type="ECO:0000313" key="4">
    <source>
        <dbReference type="Proteomes" id="UP001347796"/>
    </source>
</evidence>
<organism evidence="3 4">
    <name type="scientific">Patella caerulea</name>
    <name type="common">Rayed Mediterranean limpet</name>
    <dbReference type="NCBI Taxonomy" id="87958"/>
    <lineage>
        <taxon>Eukaryota</taxon>
        <taxon>Metazoa</taxon>
        <taxon>Spiralia</taxon>
        <taxon>Lophotrochozoa</taxon>
        <taxon>Mollusca</taxon>
        <taxon>Gastropoda</taxon>
        <taxon>Patellogastropoda</taxon>
        <taxon>Patelloidea</taxon>
        <taxon>Patellidae</taxon>
        <taxon>Patella</taxon>
    </lineage>
</organism>
<evidence type="ECO:0000256" key="2">
    <source>
        <dbReference type="SAM" id="MobiDB-lite"/>
    </source>
</evidence>